<dbReference type="EMBL" id="FPBX01000023">
    <property type="protein sequence ID" value="SFU81932.1"/>
    <property type="molecule type" value="Genomic_DNA"/>
</dbReference>
<dbReference type="Proteomes" id="UP000183656">
    <property type="component" value="Unassembled WGS sequence"/>
</dbReference>
<gene>
    <name evidence="1" type="ORF">SAMN04489707_102375</name>
</gene>
<proteinExistence type="predicted"/>
<evidence type="ECO:0000313" key="2">
    <source>
        <dbReference type="Proteomes" id="UP000183656"/>
    </source>
</evidence>
<name>A0A1I7J9X9_9BURK</name>
<evidence type="ECO:0000313" key="1">
    <source>
        <dbReference type="EMBL" id="SFU81932.1"/>
    </source>
</evidence>
<protein>
    <submittedName>
        <fullName evidence="1">Uncharacterized protein</fullName>
    </submittedName>
</protein>
<sequence length="136" mass="15672">MPSLILTPEIMQEIDNLQSTDLEAAAAALLLLESLQDDPELLEDLCVPDNHYLYCPPFEVKRFGEAQKRGYNIYILKFLDEDGSLPSYRIFIGFNAQRSTYYALAVTNRSVAYRPGDDAFRHLLARYEQCDIPKYR</sequence>
<reference evidence="1 2" key="1">
    <citation type="submission" date="2016-10" db="EMBL/GenBank/DDBJ databases">
        <authorList>
            <person name="de Groot N.N."/>
        </authorList>
    </citation>
    <scope>NUCLEOTIDE SEQUENCE [LARGE SCALE GENOMIC DNA]</scope>
    <source>
        <strain evidence="1 2">R-24608</strain>
    </source>
</reference>
<keyword evidence="2" id="KW-1185">Reference proteome</keyword>
<dbReference type="AlphaFoldDB" id="A0A1I7J9X9"/>
<organism evidence="1 2">
    <name type="scientific">Paenacidovorax caeni</name>
    <dbReference type="NCBI Taxonomy" id="343013"/>
    <lineage>
        <taxon>Bacteria</taxon>
        <taxon>Pseudomonadati</taxon>
        <taxon>Pseudomonadota</taxon>
        <taxon>Betaproteobacteria</taxon>
        <taxon>Burkholderiales</taxon>
        <taxon>Comamonadaceae</taxon>
        <taxon>Paenacidovorax</taxon>
    </lineage>
</organism>
<accession>A0A1I7J9X9</accession>
<dbReference type="STRING" id="343013.SAMN04489707_102375"/>